<dbReference type="Proteomes" id="UP000786811">
    <property type="component" value="Unassembled WGS sequence"/>
</dbReference>
<accession>A0A8J2HBQ6</accession>
<gene>
    <name evidence="2" type="ORF">HICCMSTLAB_LOCUS4246</name>
</gene>
<name>A0A8J2HBQ6_COTCN</name>
<proteinExistence type="predicted"/>
<evidence type="ECO:0000313" key="3">
    <source>
        <dbReference type="Proteomes" id="UP000786811"/>
    </source>
</evidence>
<dbReference type="InterPro" id="IPR043128">
    <property type="entry name" value="Rev_trsase/Diguanyl_cyclase"/>
</dbReference>
<dbReference type="InterPro" id="IPR043502">
    <property type="entry name" value="DNA/RNA_pol_sf"/>
</dbReference>
<comment type="caution">
    <text evidence="2">The sequence shown here is derived from an EMBL/GenBank/DDBJ whole genome shotgun (WGS) entry which is preliminary data.</text>
</comment>
<feature type="domain" description="Reverse transcriptase" evidence="1">
    <location>
        <begin position="1"/>
        <end position="155"/>
    </location>
</feature>
<protein>
    <recommendedName>
        <fullName evidence="1">Reverse transcriptase domain-containing protein</fullName>
    </recommendedName>
</protein>
<reference evidence="2" key="1">
    <citation type="submission" date="2021-04" db="EMBL/GenBank/DDBJ databases">
        <authorList>
            <person name="Chebbi M.A.C M."/>
        </authorList>
    </citation>
    <scope>NUCLEOTIDE SEQUENCE</scope>
</reference>
<sequence>MITGRTFYTWNGREKCPKLFKIKEGLQQGTVNSPTLFNIFTSQTLNAFKLNQDNNTYSIAYADDLILYVAAKYPEPLKDQLERLVNKINNYYALWNLRVSPAKCETIVFRRPARFVTKAKRINNDNFIIETFHPVSRELTKVSTKSIVKYLGINIDYLAKCNSHLDAQLKKARNTYKSLGRLFHNRHISSRAKVICYQLLIRPLLTYASPVNWNLGTAQAEKLRAFERSCLRTALNMHRRPDTDYRERFSNKKLYDAATIPRIDNHRITLTRDYYSKFNQIKNDTIKNLKNIRGDLNTNSEKGMLQPQAFTARDKLGYIQNSKNVPIIYHRSRHKSNKNIDLSTFKLIPDKYSIALPKTDEAVFHKLDHKIYWWIDSRSSEYAKLLLRKRNYNQH</sequence>
<dbReference type="GO" id="GO:0071897">
    <property type="term" value="P:DNA biosynthetic process"/>
    <property type="evidence" value="ECO:0007669"/>
    <property type="project" value="UniProtKB-ARBA"/>
</dbReference>
<keyword evidence="3" id="KW-1185">Reference proteome</keyword>
<evidence type="ECO:0000313" key="2">
    <source>
        <dbReference type="EMBL" id="CAG5084985.1"/>
    </source>
</evidence>
<organism evidence="2 3">
    <name type="scientific">Cotesia congregata</name>
    <name type="common">Parasitoid wasp</name>
    <name type="synonym">Apanteles congregatus</name>
    <dbReference type="NCBI Taxonomy" id="51543"/>
    <lineage>
        <taxon>Eukaryota</taxon>
        <taxon>Metazoa</taxon>
        <taxon>Ecdysozoa</taxon>
        <taxon>Arthropoda</taxon>
        <taxon>Hexapoda</taxon>
        <taxon>Insecta</taxon>
        <taxon>Pterygota</taxon>
        <taxon>Neoptera</taxon>
        <taxon>Endopterygota</taxon>
        <taxon>Hymenoptera</taxon>
        <taxon>Apocrita</taxon>
        <taxon>Ichneumonoidea</taxon>
        <taxon>Braconidae</taxon>
        <taxon>Microgastrinae</taxon>
        <taxon>Cotesia</taxon>
    </lineage>
</organism>
<dbReference type="SUPFAM" id="SSF56672">
    <property type="entry name" value="DNA/RNA polymerases"/>
    <property type="match status" value="1"/>
</dbReference>
<dbReference type="PANTHER" id="PTHR47027">
    <property type="entry name" value="REVERSE TRANSCRIPTASE DOMAIN-CONTAINING PROTEIN"/>
    <property type="match status" value="1"/>
</dbReference>
<dbReference type="Pfam" id="PF00078">
    <property type="entry name" value="RVT_1"/>
    <property type="match status" value="1"/>
</dbReference>
<dbReference type="AlphaFoldDB" id="A0A8J2HBQ6"/>
<dbReference type="PROSITE" id="PS50878">
    <property type="entry name" value="RT_POL"/>
    <property type="match status" value="1"/>
</dbReference>
<evidence type="ECO:0000259" key="1">
    <source>
        <dbReference type="PROSITE" id="PS50878"/>
    </source>
</evidence>
<dbReference type="InterPro" id="IPR000477">
    <property type="entry name" value="RT_dom"/>
</dbReference>
<dbReference type="Gene3D" id="3.30.70.270">
    <property type="match status" value="1"/>
</dbReference>
<dbReference type="OrthoDB" id="7989680at2759"/>
<dbReference type="EMBL" id="CAJNRD030001118">
    <property type="protein sequence ID" value="CAG5084985.1"/>
    <property type="molecule type" value="Genomic_DNA"/>
</dbReference>
<dbReference type="PANTHER" id="PTHR47027:SF20">
    <property type="entry name" value="REVERSE TRANSCRIPTASE-LIKE PROTEIN WITH RNA-DIRECTED DNA POLYMERASE DOMAIN"/>
    <property type="match status" value="1"/>
</dbReference>